<reference evidence="4 8" key="3">
    <citation type="journal article" date="2018" name="Emerg. Microbes Infect.">
        <title>Phenotypic and molecular analysis of nontypeable Group B streptococci: identification of cps2a and hybrid cps2a/cps5 Group B streptococcal capsule gene clusters.</title>
        <authorList>
            <person name="Alhhazmi A."/>
            <person name="Tyrrell G.J."/>
        </authorList>
    </citation>
    <scope>NUCLEOTIDE SEQUENCE [LARGE SCALE GENOMIC DNA]</scope>
    <source>
        <strain evidence="4 8">PLGBS17</strain>
    </source>
</reference>
<dbReference type="InterPro" id="IPR010982">
    <property type="entry name" value="Lambda_DNA-bd_dom_sf"/>
</dbReference>
<evidence type="ECO:0000313" key="2">
    <source>
        <dbReference type="EMBL" id="KLJ30331.1"/>
    </source>
</evidence>
<dbReference type="KEGG" id="sags:SaSA20_0048"/>
<dbReference type="SMR" id="A0A0E1EEL0"/>
<dbReference type="InterPro" id="IPR001387">
    <property type="entry name" value="Cro/C1-type_HTH"/>
</dbReference>
<proteinExistence type="predicted"/>
<reference evidence="2 6" key="1">
    <citation type="journal article" date="2015" name="PLoS ONE">
        <title>Genomic analysis reveals the molecular basis for capsule loss in the group B streptococcus population.</title>
        <authorList>
            <consortium name="DEVANI Consortium"/>
            <person name="Rosini R."/>
            <person name="Campisi E."/>
            <person name="De Chiara M."/>
            <person name="Tettelin H."/>
            <person name="Rinaudo D."/>
            <person name="Toniolo C."/>
            <person name="Metruccio M."/>
            <person name="Guidotti S."/>
            <person name="Sorensen U.B."/>
            <person name="Kilian M."/>
            <person name="Ramirez M."/>
            <person name="Janulczyk R."/>
            <person name="Donati C."/>
            <person name="Grandi G."/>
            <person name="Margarit I."/>
        </authorList>
    </citation>
    <scope>NUCLEOTIDE SEQUENCE [LARGE SCALE GENOMIC DNA]</scope>
    <source>
        <strain evidence="2 6">ES-PW-063</strain>
    </source>
</reference>
<dbReference type="Proteomes" id="UP000093122">
    <property type="component" value="Unassembled WGS sequence"/>
</dbReference>
<dbReference type="GeneID" id="66885008"/>
<reference evidence="3 7" key="2">
    <citation type="journal article" date="2016" name="Sci. Rep.">
        <title>Serotype IV Streptococcus agalactiae ST-452 has arisen from large genomic recombination events between CC23 and the hypervirulent CC17 lineages.</title>
        <authorList>
            <person name="Campisi E."/>
            <person name="Rinaudo C.D."/>
            <person name="Donati C."/>
            <person name="Barucco M."/>
            <person name="Torricelli G."/>
            <person name="Edwards M.S."/>
            <person name="Baker C.J."/>
            <person name="Margarit I."/>
            <person name="Rosini R."/>
        </authorList>
    </citation>
    <scope>NUCLEOTIDE SEQUENCE [LARGE SCALE GENOMIC DNA]</scope>
    <source>
        <strain evidence="3 7">CZ-PW-140</strain>
    </source>
</reference>
<dbReference type="Proteomes" id="UP000035174">
    <property type="component" value="Unassembled WGS sequence"/>
</dbReference>
<dbReference type="SUPFAM" id="SSF47413">
    <property type="entry name" value="lambda repressor-like DNA-binding domains"/>
    <property type="match status" value="1"/>
</dbReference>
<dbReference type="CDD" id="cd00093">
    <property type="entry name" value="HTH_XRE"/>
    <property type="match status" value="1"/>
</dbReference>
<dbReference type="GO" id="GO:0003677">
    <property type="term" value="F:DNA binding"/>
    <property type="evidence" value="ECO:0007669"/>
    <property type="project" value="InterPro"/>
</dbReference>
<organism evidence="3 7">
    <name type="scientific">Streptococcus agalactiae</name>
    <dbReference type="NCBI Taxonomy" id="1311"/>
    <lineage>
        <taxon>Bacteria</taxon>
        <taxon>Bacillati</taxon>
        <taxon>Bacillota</taxon>
        <taxon>Bacilli</taxon>
        <taxon>Lactobacillales</taxon>
        <taxon>Streptococcaceae</taxon>
        <taxon>Streptococcus</taxon>
    </lineage>
</organism>
<dbReference type="Proteomes" id="UP000268870">
    <property type="component" value="Chromosome"/>
</dbReference>
<reference evidence="5 9" key="4">
    <citation type="submission" date="2018-12" db="EMBL/GenBank/DDBJ databases">
        <authorList>
            <consortium name="Pathogen Informatics"/>
        </authorList>
    </citation>
    <scope>NUCLEOTIDE SEQUENCE [LARGE SCALE GENOMIC DNA]</scope>
    <source>
        <strain evidence="5 9">NCTC8184</strain>
    </source>
</reference>
<protein>
    <submittedName>
        <fullName evidence="2 3">Transcriptional regulator</fullName>
    </submittedName>
    <submittedName>
        <fullName evidence="4">XRE family transcriptional regulator</fullName>
    </submittedName>
</protein>
<evidence type="ECO:0000313" key="3">
    <source>
        <dbReference type="EMBL" id="OCM72490.1"/>
    </source>
</evidence>
<dbReference type="EMBL" id="LR134265">
    <property type="protein sequence ID" value="VED64750.1"/>
    <property type="molecule type" value="Genomic_DNA"/>
</dbReference>
<dbReference type="Pfam" id="PF01381">
    <property type="entry name" value="HTH_3"/>
    <property type="match status" value="1"/>
</dbReference>
<accession>A0A0E1EEL0</accession>
<dbReference type="SMART" id="SM00530">
    <property type="entry name" value="HTH_XRE"/>
    <property type="match status" value="1"/>
</dbReference>
<gene>
    <name evidence="3" type="ORF">AX245_06245</name>
    <name evidence="4" type="ORF">C4618_11885</name>
    <name evidence="5" type="ORF">NCTC8184_00761</name>
    <name evidence="2" type="ORF">WA45_03110</name>
</gene>
<dbReference type="Gene3D" id="1.10.260.40">
    <property type="entry name" value="lambda repressor-like DNA-binding domains"/>
    <property type="match status" value="1"/>
</dbReference>
<dbReference type="RefSeq" id="WP_000912100.1">
    <property type="nucleotide sequence ID" value="NZ_AP018935.1"/>
</dbReference>
<evidence type="ECO:0000313" key="9">
    <source>
        <dbReference type="Proteomes" id="UP000268870"/>
    </source>
</evidence>
<evidence type="ECO:0000313" key="6">
    <source>
        <dbReference type="Proteomes" id="UP000035174"/>
    </source>
</evidence>
<name>A0A0E1EEL0_STRAG</name>
<dbReference type="Proteomes" id="UP000256718">
    <property type="component" value="Unassembled WGS sequence"/>
</dbReference>
<dbReference type="EMBL" id="MAWT01000005">
    <property type="protein sequence ID" value="OCM72490.1"/>
    <property type="molecule type" value="Genomic_DNA"/>
</dbReference>
<dbReference type="EMBL" id="QHGZ01000233">
    <property type="protein sequence ID" value="RDY76651.1"/>
    <property type="molecule type" value="Genomic_DNA"/>
</dbReference>
<dbReference type="PROSITE" id="PS50943">
    <property type="entry name" value="HTH_CROC1"/>
    <property type="match status" value="1"/>
</dbReference>
<evidence type="ECO:0000259" key="1">
    <source>
        <dbReference type="PROSITE" id="PS50943"/>
    </source>
</evidence>
<evidence type="ECO:0000313" key="5">
    <source>
        <dbReference type="EMBL" id="VED64750.1"/>
    </source>
</evidence>
<dbReference type="KEGG" id="sage:EN72_00415"/>
<sequence>MLKHFGSKVRNLRVTRNITREDFCGDETELSVRQLARIESGQSIPNLTKAHYIAKQLNVKLDILTGGESLELPKRYKELKYLILRIPTYADAERLKLRECQFDHIFEEFYDNLPEDECLAIDSLQAKFEVYQTGDINFGVEVLCECFDKVKYKEKYTLNDLIIIDLFLTCAVVSKFNNRAFTKEVFQTICKTLISQNHKLTAEDLFWFNHVLLNCVFVGLCLNSEECLAEMLEVSRQTMVSTHDFHKMPLYFMYQWKYFITIDNDIKSAENAYQQSIMFSKMIDDKHLIKKLELEWQEDITGH</sequence>
<feature type="domain" description="HTH cro/C1-type" evidence="1">
    <location>
        <begin position="9"/>
        <end position="64"/>
    </location>
</feature>
<dbReference type="AlphaFoldDB" id="A0A0E1EEL0"/>
<dbReference type="InterPro" id="IPR040799">
    <property type="entry name" value="ComR_TPR"/>
</dbReference>
<dbReference type="EMBL" id="LCVB01000017">
    <property type="protein sequence ID" value="KLJ30331.1"/>
    <property type="molecule type" value="Genomic_DNA"/>
</dbReference>
<evidence type="ECO:0000313" key="8">
    <source>
        <dbReference type="Proteomes" id="UP000256718"/>
    </source>
</evidence>
<dbReference type="Pfam" id="PF18710">
    <property type="entry name" value="ComR_TPR"/>
    <property type="match status" value="1"/>
</dbReference>
<evidence type="ECO:0000313" key="7">
    <source>
        <dbReference type="Proteomes" id="UP000093122"/>
    </source>
</evidence>
<evidence type="ECO:0000313" key="4">
    <source>
        <dbReference type="EMBL" id="RDY76651.1"/>
    </source>
</evidence>